<dbReference type="EC" id="2.8.1.6" evidence="1"/>
<sequence>MNQEVEQILNQAIDGTKITSDELLLLLQQDPESREAFAIWQAARKIAMESSGGMAEVHAQVGVNAGPCSKNCQFCSFAPVNNVFPEEKRYSTAEIVERALRFETDGANAIYLMITADYPFELFLEVSRAVRKRLKPESILVANVGDFGDAEAKQLKEAGYAGIYHVWRMGEGETTGIDPAIRQETMLAAKRNGLKVGTCIEPCGPEHPLTEIVNRAVFLRDEIKPVHTGCGRRLPIPTSPLNSLGILDKLAQALRMAATRVFFGYEIPWHAGDHSILGGVTGCNLSWAESGSNPRDTKADTIIGATVAERRDAFEETGWKVVKGPSVMFAGK</sequence>
<evidence type="ECO:0000313" key="1">
    <source>
        <dbReference type="EMBL" id="XFO70554.1"/>
    </source>
</evidence>
<keyword evidence="1" id="KW-0808">Transferase</keyword>
<dbReference type="Proteomes" id="UP000216052">
    <property type="component" value="Chromosome"/>
</dbReference>
<gene>
    <name evidence="1" type="primary">bioB_1</name>
    <name evidence="1" type="ORF">SPACI_005530</name>
</gene>
<organism evidence="1 2">
    <name type="scientific">Sporomusa acidovorans (strain ATCC 49682 / DSM 3132 / Mol)</name>
    <dbReference type="NCBI Taxonomy" id="1123286"/>
    <lineage>
        <taxon>Bacteria</taxon>
        <taxon>Bacillati</taxon>
        <taxon>Bacillota</taxon>
        <taxon>Negativicutes</taxon>
        <taxon>Selenomonadales</taxon>
        <taxon>Sporomusaceae</taxon>
        <taxon>Sporomusa</taxon>
    </lineage>
</organism>
<accession>A0ABZ3IWV3</accession>
<dbReference type="InterPro" id="IPR013785">
    <property type="entry name" value="Aldolase_TIM"/>
</dbReference>
<dbReference type="Gene3D" id="3.20.20.70">
    <property type="entry name" value="Aldolase class I"/>
    <property type="match status" value="1"/>
</dbReference>
<dbReference type="SUPFAM" id="SSF102114">
    <property type="entry name" value="Radical SAM enzymes"/>
    <property type="match status" value="1"/>
</dbReference>
<dbReference type="EMBL" id="CP155571">
    <property type="protein sequence ID" value="XFO70554.1"/>
    <property type="molecule type" value="Genomic_DNA"/>
</dbReference>
<proteinExistence type="predicted"/>
<protein>
    <submittedName>
        <fullName evidence="1">Biotin synthase</fullName>
        <ecNumber evidence="1">2.8.1.6</ecNumber>
    </submittedName>
</protein>
<evidence type="ECO:0000313" key="2">
    <source>
        <dbReference type="Proteomes" id="UP000216052"/>
    </source>
</evidence>
<name>A0ABZ3IWV3_SPOA4</name>
<dbReference type="RefSeq" id="WP_093794254.1">
    <property type="nucleotide sequence ID" value="NZ_CP155571.1"/>
</dbReference>
<dbReference type="CDD" id="cd01335">
    <property type="entry name" value="Radical_SAM"/>
    <property type="match status" value="1"/>
</dbReference>
<keyword evidence="2" id="KW-1185">Reference proteome</keyword>
<reference evidence="1" key="1">
    <citation type="submission" date="2024-05" db="EMBL/GenBank/DDBJ databases">
        <title>Isolation and characterization of Sporomusa carbonis sp. nov., a carboxydotrophic hydrogenogen in the genus of Sporomusa isolated from a charcoal burning pile.</title>
        <authorList>
            <person name="Boeer T."/>
            <person name="Rosenbaum F."/>
            <person name="Eysell L."/>
            <person name="Mueller V."/>
            <person name="Daniel R."/>
            <person name="Poehlein A."/>
        </authorList>
    </citation>
    <scope>NUCLEOTIDE SEQUENCE [LARGE SCALE GENOMIC DNA]</scope>
    <source>
        <strain evidence="1">DSM 3132</strain>
    </source>
</reference>
<dbReference type="GO" id="GO:0004076">
    <property type="term" value="F:biotin synthase activity"/>
    <property type="evidence" value="ECO:0007669"/>
    <property type="project" value="UniProtKB-EC"/>
</dbReference>
<dbReference type="InterPro" id="IPR058240">
    <property type="entry name" value="rSAM_sf"/>
</dbReference>